<dbReference type="EMBL" id="CP159255">
    <property type="protein sequence ID" value="XCG52027.1"/>
    <property type="molecule type" value="Genomic_DNA"/>
</dbReference>
<protein>
    <submittedName>
        <fullName evidence="1">Uncharacterized protein</fullName>
    </submittedName>
</protein>
<dbReference type="AlphaFoldDB" id="A0AAU8D0L2"/>
<reference evidence="1" key="1">
    <citation type="submission" date="2024-06" db="EMBL/GenBank/DDBJ databases">
        <title>Mesorhizobium karijinii sp. nov., a symbiont of the iconic Swainsona formosa from arid Australia.</title>
        <authorList>
            <person name="Hill Y.J."/>
            <person name="Watkin E.L.J."/>
            <person name="O'Hara G.W."/>
            <person name="Terpolilli J."/>
            <person name="Tye M.L."/>
            <person name="Kohlmeier M.G."/>
        </authorList>
    </citation>
    <scope>NUCLEOTIDE SEQUENCE</scope>
    <source>
        <strain evidence="1">WSM2240</strain>
        <plasmid evidence="1">pMk2240B</plasmid>
    </source>
</reference>
<dbReference type="RefSeq" id="WP_353646289.1">
    <property type="nucleotide sequence ID" value="NZ_CP159255.1"/>
</dbReference>
<keyword evidence="1" id="KW-0614">Plasmid</keyword>
<geneLocation type="plasmid" evidence="1">
    <name>pMk2240B</name>
</geneLocation>
<name>A0AAU8D0L2_9HYPH</name>
<proteinExistence type="predicted"/>
<organism evidence="1">
    <name type="scientific">Mesorhizobium sp. WSM2240</name>
    <dbReference type="NCBI Taxonomy" id="3228851"/>
    <lineage>
        <taxon>Bacteria</taxon>
        <taxon>Pseudomonadati</taxon>
        <taxon>Pseudomonadota</taxon>
        <taxon>Alphaproteobacteria</taxon>
        <taxon>Hyphomicrobiales</taxon>
        <taxon>Phyllobacteriaceae</taxon>
        <taxon>Mesorhizobium</taxon>
    </lineage>
</organism>
<gene>
    <name evidence="1" type="ORF">ABVK50_29060</name>
</gene>
<accession>A0AAU8D0L2</accession>
<sequence>MAVLQPLQCTSVDTFAGLPIVWMVSLLSEFRTAGARRRQDIGIFFFKAARRTNLGLINALQGRNEIAQAGVCFRFIGRVRGDLRDPADCVRSPCLGFCRYGIVASSGACNCGQFGLFRGRCGRLVDGLGLAAMSVVTVTGRVGGGGACQPWPRKLRRAAALMPASLHSRAQTAAEPTCRQNQHLRFGTAFLPNSGSLFTLAAAALKAGIGIQARFISNEFETV</sequence>
<evidence type="ECO:0000313" key="1">
    <source>
        <dbReference type="EMBL" id="XCG52027.1"/>
    </source>
</evidence>